<dbReference type="InterPro" id="IPR036291">
    <property type="entry name" value="NAD(P)-bd_dom_sf"/>
</dbReference>
<evidence type="ECO:0000256" key="3">
    <source>
        <dbReference type="ARBA" id="ARBA00022777"/>
    </source>
</evidence>
<reference evidence="6" key="1">
    <citation type="submission" date="2025-08" db="UniProtKB">
        <authorList>
            <consortium name="Ensembl"/>
        </authorList>
    </citation>
    <scope>IDENTIFICATION</scope>
</reference>
<sequence length="645" mass="74371">KPGAEEESEDDESPSPWDEPAFQIIGTVSSTEGEKLPFLHQKYSPSRDELLQLLLECDVVVYNVTESSTQQQVEEATWAVTALLNEMENFKSRKYFILVSSVMTWAMSKPKEDEAEDYLSEEEFIRRRPHPSFRKHNNLEKLVLKLPRGKTSKLKGYVVGAGLQYGMGEDIFHYFFKVSWLLQDPKVPIFGNGTNYIPMIHVGDLGRVIQNVIKLKPKSKYILAVDESHNTLEDVVKAISNVLGPEKVCKVPLEDAITMKELDCLSINLRMDAAVDSDTFSFNWICRDGMVENMENIADEYKRARQLLPIKIFLVGPPAAGKTTVAEKLCQLYKLNHINISRMIEEKTTKLVTELDDVHEEAAAAAQQQLEIINQSMEKNQGQLDESLIFEILREKLYSKPCRNQGFVLDGFPETFEQAKVIFSDEEPVMIMCLFFSYICITEHVFVLEASDDFLMRRVQGLPQSTAEKMSYTQEEFVPRLARYRQLFCTQETLLDFFDYREIHPQYIEINSEDLEYAGVMKKITEDVGVPRNYSPNPEEQKDENRRKEEEIKQKLVPETEEKKIRKTAALAEMTKHYEEWKKNLSVVEQEESELLEAKALPLRNYLMKYVMPSLSAAMLECSKIKPEDPVDFLAEHLLQNNQDN</sequence>
<dbReference type="InterPro" id="IPR047499">
    <property type="entry name" value="DD_AK7"/>
</dbReference>
<dbReference type="CDD" id="cd22967">
    <property type="entry name" value="DD_AK7"/>
    <property type="match status" value="1"/>
</dbReference>
<keyword evidence="2" id="KW-0547">Nucleotide-binding</keyword>
<accession>A0A3Q2CCQ9</accession>
<dbReference type="Pfam" id="PF05186">
    <property type="entry name" value="Dpy-30"/>
    <property type="match status" value="1"/>
</dbReference>
<keyword evidence="1" id="KW-0808">Transferase</keyword>
<feature type="region of interest" description="Disordered" evidence="5">
    <location>
        <begin position="529"/>
        <end position="550"/>
    </location>
</feature>
<proteinExistence type="predicted"/>
<dbReference type="SUPFAM" id="SSF52540">
    <property type="entry name" value="P-loop containing nucleoside triphosphate hydrolases"/>
    <property type="match status" value="1"/>
</dbReference>
<protein>
    <submittedName>
        <fullName evidence="6">Adenylate kinase 7a</fullName>
    </submittedName>
</protein>
<dbReference type="GO" id="GO:0006139">
    <property type="term" value="P:nucleobase-containing compound metabolic process"/>
    <property type="evidence" value="ECO:0007669"/>
    <property type="project" value="InterPro"/>
</dbReference>
<dbReference type="CDD" id="cd01428">
    <property type="entry name" value="ADK"/>
    <property type="match status" value="1"/>
</dbReference>
<feature type="region of interest" description="Disordered" evidence="5">
    <location>
        <begin position="1"/>
        <end position="20"/>
    </location>
</feature>
<dbReference type="PANTHER" id="PTHR23359">
    <property type="entry name" value="NUCLEOTIDE KINASE"/>
    <property type="match status" value="1"/>
</dbReference>
<evidence type="ECO:0000313" key="6">
    <source>
        <dbReference type="Ensembl" id="ENSCVAP00000002688.1"/>
    </source>
</evidence>
<keyword evidence="4" id="KW-0175">Coiled coil</keyword>
<evidence type="ECO:0000256" key="1">
    <source>
        <dbReference type="ARBA" id="ARBA00022679"/>
    </source>
</evidence>
<dbReference type="Ensembl" id="ENSCVAT00000011298.1">
    <property type="protein sequence ID" value="ENSCVAP00000002688.1"/>
    <property type="gene ID" value="ENSCVAG00000003863.1"/>
</dbReference>
<dbReference type="GO" id="GO:0019205">
    <property type="term" value="F:nucleobase-containing compound kinase activity"/>
    <property type="evidence" value="ECO:0007669"/>
    <property type="project" value="InterPro"/>
</dbReference>
<evidence type="ECO:0000313" key="7">
    <source>
        <dbReference type="Proteomes" id="UP000265020"/>
    </source>
</evidence>
<keyword evidence="3" id="KW-0418">Kinase</keyword>
<feature type="compositionally biased region" description="Basic and acidic residues" evidence="5">
    <location>
        <begin position="539"/>
        <end position="550"/>
    </location>
</feature>
<feature type="compositionally biased region" description="Acidic residues" evidence="5">
    <location>
        <begin position="1"/>
        <end position="13"/>
    </location>
</feature>
<dbReference type="PRINTS" id="PR00094">
    <property type="entry name" value="ADENYLTKNASE"/>
</dbReference>
<dbReference type="STRING" id="28743.ENSCVAP00000002688"/>
<evidence type="ECO:0000256" key="2">
    <source>
        <dbReference type="ARBA" id="ARBA00022741"/>
    </source>
</evidence>
<dbReference type="Gene3D" id="3.40.50.720">
    <property type="entry name" value="NAD(P)-binding Rossmann-like Domain"/>
    <property type="match status" value="1"/>
</dbReference>
<dbReference type="InterPro" id="IPR000850">
    <property type="entry name" value="Adenylat/UMP-CMP_kin"/>
</dbReference>
<dbReference type="GO" id="GO:0005524">
    <property type="term" value="F:ATP binding"/>
    <property type="evidence" value="ECO:0007669"/>
    <property type="project" value="InterPro"/>
</dbReference>
<keyword evidence="7" id="KW-1185">Reference proteome</keyword>
<evidence type="ECO:0000256" key="5">
    <source>
        <dbReference type="SAM" id="MobiDB-lite"/>
    </source>
</evidence>
<dbReference type="Pfam" id="PF00406">
    <property type="entry name" value="ADK"/>
    <property type="match status" value="1"/>
</dbReference>
<dbReference type="Gene3D" id="3.40.50.300">
    <property type="entry name" value="P-loop containing nucleotide triphosphate hydrolases"/>
    <property type="match status" value="1"/>
</dbReference>
<dbReference type="Gene3D" id="1.20.890.10">
    <property type="entry name" value="cAMP-dependent protein kinase regulatory subunit, dimerization-anchoring domain"/>
    <property type="match status" value="1"/>
</dbReference>
<reference evidence="6" key="2">
    <citation type="submission" date="2025-09" db="UniProtKB">
        <authorList>
            <consortium name="Ensembl"/>
        </authorList>
    </citation>
    <scope>IDENTIFICATION</scope>
</reference>
<organism evidence="6 7">
    <name type="scientific">Cyprinodon variegatus</name>
    <name type="common">Sheepshead minnow</name>
    <dbReference type="NCBI Taxonomy" id="28743"/>
    <lineage>
        <taxon>Eukaryota</taxon>
        <taxon>Metazoa</taxon>
        <taxon>Chordata</taxon>
        <taxon>Craniata</taxon>
        <taxon>Vertebrata</taxon>
        <taxon>Euteleostomi</taxon>
        <taxon>Actinopterygii</taxon>
        <taxon>Neopterygii</taxon>
        <taxon>Teleostei</taxon>
        <taxon>Neoteleostei</taxon>
        <taxon>Acanthomorphata</taxon>
        <taxon>Ovalentaria</taxon>
        <taxon>Atherinomorphae</taxon>
        <taxon>Cyprinodontiformes</taxon>
        <taxon>Cyprinodontidae</taxon>
        <taxon>Cyprinodon</taxon>
    </lineage>
</organism>
<dbReference type="GeneTree" id="ENSGT00390000015102"/>
<dbReference type="AlphaFoldDB" id="A0A3Q2CCQ9"/>
<dbReference type="SUPFAM" id="SSF51735">
    <property type="entry name" value="NAD(P)-binding Rossmann-fold domains"/>
    <property type="match status" value="1"/>
</dbReference>
<dbReference type="Proteomes" id="UP000265020">
    <property type="component" value="Unassembled WGS sequence"/>
</dbReference>
<dbReference type="InterPro" id="IPR007858">
    <property type="entry name" value="Dpy-30_motif"/>
</dbReference>
<evidence type="ECO:0000256" key="4">
    <source>
        <dbReference type="SAM" id="Coils"/>
    </source>
</evidence>
<name>A0A3Q2CCQ9_CYPVA</name>
<dbReference type="InterPro" id="IPR027417">
    <property type="entry name" value="P-loop_NTPase"/>
</dbReference>
<feature type="coiled-coil region" evidence="4">
    <location>
        <begin position="571"/>
        <end position="598"/>
    </location>
</feature>